<dbReference type="RefSeq" id="WP_097651671.1">
    <property type="nucleotide sequence ID" value="NZ_LYXE01000063.1"/>
</dbReference>
<reference evidence="2 3" key="1">
    <citation type="submission" date="2016-05" db="EMBL/GenBank/DDBJ databases">
        <authorList>
            <person name="Lavstsen T."/>
            <person name="Jespersen J.S."/>
        </authorList>
    </citation>
    <scope>NUCLEOTIDE SEQUENCE [LARGE SCALE GENOMIC DNA]</scope>
    <source>
        <strain evidence="2 3">B7-9</strain>
    </source>
</reference>
<feature type="coiled-coil region" evidence="1">
    <location>
        <begin position="104"/>
        <end position="131"/>
    </location>
</feature>
<name>A0A2H3KP21_9CHLR</name>
<sequence>MTHPPTSTDIATILEALRTEVRSQRLALADADAATRGHTHELQRAAEELEYTRVISAHWPLEGKNLYEQGWALLNKVVRRYLRWYINPIVEQQNAYNEASARTIRLLIEQNSTLQHQIAELQRELEALRTQ</sequence>
<keyword evidence="1" id="KW-0175">Coiled coil</keyword>
<organism evidence="2 3">
    <name type="scientific">Candidatus Chloroploca asiatica</name>
    <dbReference type="NCBI Taxonomy" id="1506545"/>
    <lineage>
        <taxon>Bacteria</taxon>
        <taxon>Bacillati</taxon>
        <taxon>Chloroflexota</taxon>
        <taxon>Chloroflexia</taxon>
        <taxon>Chloroflexales</taxon>
        <taxon>Chloroflexineae</taxon>
        <taxon>Oscillochloridaceae</taxon>
        <taxon>Candidatus Chloroploca</taxon>
    </lineage>
</organism>
<protein>
    <submittedName>
        <fullName evidence="2">Uncharacterized protein</fullName>
    </submittedName>
</protein>
<dbReference type="Proteomes" id="UP000220922">
    <property type="component" value="Unassembled WGS sequence"/>
</dbReference>
<evidence type="ECO:0000313" key="3">
    <source>
        <dbReference type="Proteomes" id="UP000220922"/>
    </source>
</evidence>
<dbReference type="EMBL" id="LYXE01000063">
    <property type="protein sequence ID" value="PDV99907.1"/>
    <property type="molecule type" value="Genomic_DNA"/>
</dbReference>
<gene>
    <name evidence="2" type="ORF">A9Q02_01465</name>
</gene>
<keyword evidence="3" id="KW-1185">Reference proteome</keyword>
<dbReference type="AlphaFoldDB" id="A0A2H3KP21"/>
<evidence type="ECO:0000256" key="1">
    <source>
        <dbReference type="SAM" id="Coils"/>
    </source>
</evidence>
<proteinExistence type="predicted"/>
<accession>A0A2H3KP21</accession>
<dbReference type="OrthoDB" id="160104at2"/>
<evidence type="ECO:0000313" key="2">
    <source>
        <dbReference type="EMBL" id="PDV99907.1"/>
    </source>
</evidence>
<comment type="caution">
    <text evidence="2">The sequence shown here is derived from an EMBL/GenBank/DDBJ whole genome shotgun (WGS) entry which is preliminary data.</text>
</comment>